<dbReference type="EMBL" id="JAZAQF010000006">
    <property type="protein sequence ID" value="MFG3816250.1"/>
    <property type="molecule type" value="Genomic_DNA"/>
</dbReference>
<organism evidence="3 4">
    <name type="scientific">Limnothrix redekei LRLZ20PSL1</name>
    <dbReference type="NCBI Taxonomy" id="3112953"/>
    <lineage>
        <taxon>Bacteria</taxon>
        <taxon>Bacillati</taxon>
        <taxon>Cyanobacteriota</taxon>
        <taxon>Cyanophyceae</taxon>
        <taxon>Pseudanabaenales</taxon>
        <taxon>Pseudanabaenaceae</taxon>
        <taxon>Limnothrix</taxon>
    </lineage>
</organism>
<evidence type="ECO:0000256" key="2">
    <source>
        <dbReference type="SAM" id="Phobius"/>
    </source>
</evidence>
<dbReference type="PANTHER" id="PTHR23528">
    <property type="match status" value="1"/>
</dbReference>
<feature type="transmembrane region" description="Helical" evidence="2">
    <location>
        <begin position="399"/>
        <end position="417"/>
    </location>
</feature>
<dbReference type="Gene3D" id="1.20.1250.20">
    <property type="entry name" value="MFS general substrate transporter like domains"/>
    <property type="match status" value="1"/>
</dbReference>
<evidence type="ECO:0000256" key="1">
    <source>
        <dbReference type="SAM" id="MobiDB-lite"/>
    </source>
</evidence>
<feature type="transmembrane region" description="Helical" evidence="2">
    <location>
        <begin position="169"/>
        <end position="189"/>
    </location>
</feature>
<keyword evidence="2" id="KW-0472">Membrane</keyword>
<evidence type="ECO:0000313" key="4">
    <source>
        <dbReference type="Proteomes" id="UP001604335"/>
    </source>
</evidence>
<dbReference type="SUPFAM" id="SSF103473">
    <property type="entry name" value="MFS general substrate transporter"/>
    <property type="match status" value="1"/>
</dbReference>
<keyword evidence="2" id="KW-1133">Transmembrane helix</keyword>
<keyword evidence="4" id="KW-1185">Reference proteome</keyword>
<accession>A0ABW7C4U7</accession>
<feature type="transmembrane region" description="Helical" evidence="2">
    <location>
        <begin position="209"/>
        <end position="227"/>
    </location>
</feature>
<sequence>MDDRPERFARSRIDRLDRNYPRDRLWGDRSLPWPHPMTQSPEPVPNPEPKEPGFAQPESNQPESHQPERNLLWRPVLGLAGLQGAISLAWVLYRFYLPQLLAAVGLPGVDRAVLILEDGLAAVLEPVIGGLSDRARLRVGSRYPLVVAGVGLTVLMFGAMVATAFGRGAIVQGLLMVTVVLWAVAMAVFRSPAIALIGQYALSSQLPQANSLLVLSAGLVGAVAPLARDRVLQLGPAYAFGLGSLALVAAAGVLQLAGPDRVLGASAVAQNHPGPIRWGEVVRLLGLGAAVGWGLRLFFGIVPAALQSQLPQWPGSVIGLGVGLTVAIGALVMGLLAGRWGNRSVMLAGAIALGMGLPMLTLPQLGIVTWPLALVMMVAWAGLFNGGIPLAIDLMPDRVGLGIGCFFGGFAAVNALLSATGLPLHPGQAAGSFAVAAGWLIWSPAATGPIEPIEFIEPIQSPNSATHSVTNSEPNNPPTKGDGPLD</sequence>
<proteinExistence type="predicted"/>
<keyword evidence="2" id="KW-0812">Transmembrane</keyword>
<evidence type="ECO:0000313" key="3">
    <source>
        <dbReference type="EMBL" id="MFG3816250.1"/>
    </source>
</evidence>
<feature type="region of interest" description="Disordered" evidence="1">
    <location>
        <begin position="462"/>
        <end position="486"/>
    </location>
</feature>
<name>A0ABW7C4U7_9CYAN</name>
<feature type="transmembrane region" description="Helical" evidence="2">
    <location>
        <begin position="239"/>
        <end position="257"/>
    </location>
</feature>
<protein>
    <recommendedName>
        <fullName evidence="5">MFS transporter</fullName>
    </recommendedName>
</protein>
<dbReference type="RefSeq" id="WP_393010005.1">
    <property type="nucleotide sequence ID" value="NZ_JAZAQF010000006.1"/>
</dbReference>
<feature type="transmembrane region" description="Helical" evidence="2">
    <location>
        <begin position="318"/>
        <end position="338"/>
    </location>
</feature>
<evidence type="ECO:0008006" key="5">
    <source>
        <dbReference type="Google" id="ProtNLM"/>
    </source>
</evidence>
<feature type="compositionally biased region" description="Polar residues" evidence="1">
    <location>
        <begin position="462"/>
        <end position="474"/>
    </location>
</feature>
<reference evidence="4" key="1">
    <citation type="journal article" date="2024" name="Algal Res.">
        <title>Biochemical, toxicological and genomic investigation of a high-biomass producing Limnothrix strain isolated from Italian shallow drinking water reservoir.</title>
        <authorList>
            <person name="Simonazzi M."/>
            <person name="Shishido T.K."/>
            <person name="Delbaje E."/>
            <person name="Wahlsten M."/>
            <person name="Fewer D.P."/>
            <person name="Sivonen K."/>
            <person name="Pezzolesi L."/>
            <person name="Pistocchi R."/>
        </authorList>
    </citation>
    <scope>NUCLEOTIDE SEQUENCE [LARGE SCALE GENOMIC DNA]</scope>
    <source>
        <strain evidence="4">LRLZ20PSL1</strain>
    </source>
</reference>
<dbReference type="InterPro" id="IPR036259">
    <property type="entry name" value="MFS_trans_sf"/>
</dbReference>
<feature type="region of interest" description="Disordered" evidence="1">
    <location>
        <begin position="22"/>
        <end position="67"/>
    </location>
</feature>
<feature type="transmembrane region" description="Helical" evidence="2">
    <location>
        <begin position="143"/>
        <end position="163"/>
    </location>
</feature>
<dbReference type="PANTHER" id="PTHR23528:SF1">
    <property type="entry name" value="MAJOR FACILITATOR SUPERFAMILY (MFS) PROFILE DOMAIN-CONTAINING PROTEIN"/>
    <property type="match status" value="1"/>
</dbReference>
<feature type="transmembrane region" description="Helical" evidence="2">
    <location>
        <begin position="345"/>
        <end position="362"/>
    </location>
</feature>
<gene>
    <name evidence="3" type="ORF">VPK24_01265</name>
</gene>
<feature type="transmembrane region" description="Helical" evidence="2">
    <location>
        <begin position="284"/>
        <end position="306"/>
    </location>
</feature>
<dbReference type="Proteomes" id="UP001604335">
    <property type="component" value="Unassembled WGS sequence"/>
</dbReference>
<comment type="caution">
    <text evidence="3">The sequence shown here is derived from an EMBL/GenBank/DDBJ whole genome shotgun (WGS) entry which is preliminary data.</text>
</comment>
<feature type="transmembrane region" description="Helical" evidence="2">
    <location>
        <begin position="368"/>
        <end position="392"/>
    </location>
</feature>